<dbReference type="GO" id="GO:0016758">
    <property type="term" value="F:hexosyltransferase activity"/>
    <property type="evidence" value="ECO:0007669"/>
    <property type="project" value="InterPro"/>
</dbReference>
<reference evidence="7 8" key="1">
    <citation type="submission" date="2019-06" db="EMBL/GenBank/DDBJ databases">
        <title>Saccharibacillus brassicae sp. nov., an endophytic bacterium isolated from Chinese cabbage seeds (Brassica pekinensis).</title>
        <authorList>
            <person name="Jiang L."/>
            <person name="Lee J."/>
            <person name="Kim S.W."/>
        </authorList>
    </citation>
    <scope>NUCLEOTIDE SEQUENCE [LARGE SCALE GENOMIC DNA]</scope>
    <source>
        <strain evidence="8">KCTC 43072 / ATSA2</strain>
    </source>
</reference>
<gene>
    <name evidence="7" type="ORF">FFV09_17405</name>
</gene>
<dbReference type="AlphaFoldDB" id="A0A4Y6UXJ4"/>
<dbReference type="Pfam" id="PF04101">
    <property type="entry name" value="Glyco_tran_28_C"/>
    <property type="match status" value="1"/>
</dbReference>
<dbReference type="Pfam" id="PF06925">
    <property type="entry name" value="MGDG_synth"/>
    <property type="match status" value="1"/>
</dbReference>
<feature type="domain" description="Glycosyl transferase family 28 C-terminal" evidence="5">
    <location>
        <begin position="229"/>
        <end position="341"/>
    </location>
</feature>
<evidence type="ECO:0000313" key="7">
    <source>
        <dbReference type="EMBL" id="QDH22459.1"/>
    </source>
</evidence>
<keyword evidence="4 7" id="KW-0808">Transferase</keyword>
<proteinExistence type="inferred from homology"/>
<dbReference type="KEGG" id="saca:FFV09_17405"/>
<dbReference type="EMBL" id="CP041217">
    <property type="protein sequence ID" value="QDH22459.1"/>
    <property type="molecule type" value="Genomic_DNA"/>
</dbReference>
<dbReference type="InterPro" id="IPR009695">
    <property type="entry name" value="Diacylglyc_glucosyltr_N"/>
</dbReference>
<keyword evidence="3" id="KW-0328">Glycosyltransferase</keyword>
<dbReference type="GO" id="GO:0016020">
    <property type="term" value="C:membrane"/>
    <property type="evidence" value="ECO:0007669"/>
    <property type="project" value="UniProtKB-SubCell"/>
</dbReference>
<organism evidence="7 8">
    <name type="scientific">Saccharibacillus brassicae</name>
    <dbReference type="NCBI Taxonomy" id="2583377"/>
    <lineage>
        <taxon>Bacteria</taxon>
        <taxon>Bacillati</taxon>
        <taxon>Bacillota</taxon>
        <taxon>Bacilli</taxon>
        <taxon>Bacillales</taxon>
        <taxon>Paenibacillaceae</taxon>
        <taxon>Saccharibacillus</taxon>
    </lineage>
</organism>
<protein>
    <submittedName>
        <fullName evidence="7">UDP-N-acetylglucosamine--LPS N-acetylglucosamine transferase</fullName>
    </submittedName>
</protein>
<sequence length="380" mass="43098">MSKYRVLILSEGFGTGHTRAAYALSGSLRKLSPDVQTRVLELGSFLNPKVAPLFINAYKKTVVTQPRFVSMMYKQQYKKSLNRLTTLALHRLFYAHAREVIEQLKPDLVVCTHPIPSAVISRLKRLGLRVPLCTVITDYDAHGTWISSGVDHYLVSTQEVKNKVLHRGVSPFRIDVTGIPVHPSFWEHPVKAGILQDMGLKDMPTVLVMSGGWGLMNGDVLNPYLTRWRQDIQLVFCVGSNEKGMRKLKKDPRFQHENVHVIGYTKEIDKLMEASDLLITKPGGMTCTEGLAKAIPMLFHNPLPGQEEENCEYFTSKGWGERLSSLEVVGKWMSRLIDEDEYAELARRRAESRLNIEKLRPMQSAKRIIEILETTNKVSL</sequence>
<dbReference type="InterPro" id="IPR050519">
    <property type="entry name" value="Glycosyltransf_28_UgtP"/>
</dbReference>
<name>A0A4Y6UXJ4_SACBS</name>
<dbReference type="PANTHER" id="PTHR43025:SF3">
    <property type="entry name" value="MONOGALACTOSYLDIACYLGLYCEROL SYNTHASE 1, CHLOROPLASTIC"/>
    <property type="match status" value="1"/>
</dbReference>
<feature type="domain" description="Diacylglycerol glucosyltransferase N-terminal" evidence="6">
    <location>
        <begin position="17"/>
        <end position="181"/>
    </location>
</feature>
<evidence type="ECO:0000256" key="2">
    <source>
        <dbReference type="ARBA" id="ARBA00006962"/>
    </source>
</evidence>
<dbReference type="Proteomes" id="UP000316968">
    <property type="component" value="Chromosome"/>
</dbReference>
<evidence type="ECO:0000259" key="5">
    <source>
        <dbReference type="Pfam" id="PF04101"/>
    </source>
</evidence>
<dbReference type="SUPFAM" id="SSF53756">
    <property type="entry name" value="UDP-Glycosyltransferase/glycogen phosphorylase"/>
    <property type="match status" value="1"/>
</dbReference>
<evidence type="ECO:0000256" key="3">
    <source>
        <dbReference type="ARBA" id="ARBA00022676"/>
    </source>
</evidence>
<dbReference type="InterPro" id="IPR007235">
    <property type="entry name" value="Glyco_trans_28_C"/>
</dbReference>
<dbReference type="PANTHER" id="PTHR43025">
    <property type="entry name" value="MONOGALACTOSYLDIACYLGLYCEROL SYNTHASE"/>
    <property type="match status" value="1"/>
</dbReference>
<comment type="similarity">
    <text evidence="2">Belongs to the glycosyltransferase 28 family.</text>
</comment>
<comment type="subcellular location">
    <subcellularLocation>
        <location evidence="1">Membrane</location>
    </subcellularLocation>
</comment>
<dbReference type="Gene3D" id="3.40.50.2000">
    <property type="entry name" value="Glycogen Phosphorylase B"/>
    <property type="match status" value="1"/>
</dbReference>
<dbReference type="GO" id="GO:0009247">
    <property type="term" value="P:glycolipid biosynthetic process"/>
    <property type="evidence" value="ECO:0007669"/>
    <property type="project" value="InterPro"/>
</dbReference>
<evidence type="ECO:0000313" key="8">
    <source>
        <dbReference type="Proteomes" id="UP000316968"/>
    </source>
</evidence>
<keyword evidence="8" id="KW-1185">Reference proteome</keyword>
<evidence type="ECO:0000256" key="1">
    <source>
        <dbReference type="ARBA" id="ARBA00004370"/>
    </source>
</evidence>
<accession>A0A4Y6UXJ4</accession>
<dbReference type="RefSeq" id="WP_141449001.1">
    <property type="nucleotide sequence ID" value="NZ_CBCSAZ010000003.1"/>
</dbReference>
<evidence type="ECO:0000256" key="4">
    <source>
        <dbReference type="ARBA" id="ARBA00022679"/>
    </source>
</evidence>
<evidence type="ECO:0000259" key="6">
    <source>
        <dbReference type="Pfam" id="PF06925"/>
    </source>
</evidence>
<dbReference type="OrthoDB" id="9815663at2"/>